<protein>
    <submittedName>
        <fullName evidence="2">Uncharacterized protein</fullName>
    </submittedName>
</protein>
<feature type="signal peptide" evidence="1">
    <location>
        <begin position="1"/>
        <end position="23"/>
    </location>
</feature>
<dbReference type="InterPro" id="IPR006170">
    <property type="entry name" value="PBP/GOBP"/>
</dbReference>
<accession>A0A151I8D4</accession>
<dbReference type="GO" id="GO:0005549">
    <property type="term" value="F:odorant binding"/>
    <property type="evidence" value="ECO:0007669"/>
    <property type="project" value="InterPro"/>
</dbReference>
<dbReference type="AlphaFoldDB" id="A0A151I8D4"/>
<feature type="chain" id="PRO_5007582014" evidence="1">
    <location>
        <begin position="24"/>
        <end position="140"/>
    </location>
</feature>
<dbReference type="Gene3D" id="1.10.238.20">
    <property type="entry name" value="Pheromone/general odorant binding protein domain"/>
    <property type="match status" value="1"/>
</dbReference>
<evidence type="ECO:0000256" key="1">
    <source>
        <dbReference type="SAM" id="SignalP"/>
    </source>
</evidence>
<sequence length="140" mass="15462">MAKESLILICASMILTQLVIVSCDEKDIDWATVHDELRKLAGGLRKKCMGETGATIELLDGAELGEFPQTLACYFKCVMEKGGAMKKDGKINYKILSKLIPQAYKSIGLEMIDQCQGTDKCTVALNFNKCMYTANPVVRM</sequence>
<name>A0A151I8D4_9HYME</name>
<evidence type="ECO:0000313" key="3">
    <source>
        <dbReference type="Proteomes" id="UP000078542"/>
    </source>
</evidence>
<dbReference type="PROSITE" id="PS51257">
    <property type="entry name" value="PROKAR_LIPOPROTEIN"/>
    <property type="match status" value="1"/>
</dbReference>
<proteinExistence type="predicted"/>
<dbReference type="PANTHER" id="PTHR21364:SF2">
    <property type="entry name" value="GENERAL ODORANT-BINDING PROTEIN 19A"/>
    <property type="match status" value="1"/>
</dbReference>
<dbReference type="Pfam" id="PF01395">
    <property type="entry name" value="PBP_GOBP"/>
    <property type="match status" value="1"/>
</dbReference>
<dbReference type="Proteomes" id="UP000078542">
    <property type="component" value="Unassembled WGS sequence"/>
</dbReference>
<keyword evidence="1" id="KW-0732">Signal</keyword>
<dbReference type="EMBL" id="KQ978380">
    <property type="protein sequence ID" value="KYM94380.1"/>
    <property type="molecule type" value="Genomic_DNA"/>
</dbReference>
<dbReference type="CDD" id="cd23992">
    <property type="entry name" value="PBP_GOBP"/>
    <property type="match status" value="1"/>
</dbReference>
<reference evidence="2 3" key="1">
    <citation type="submission" date="2016-03" db="EMBL/GenBank/DDBJ databases">
        <title>Cyphomyrmex costatus WGS genome.</title>
        <authorList>
            <person name="Nygaard S."/>
            <person name="Hu H."/>
            <person name="Boomsma J."/>
            <person name="Zhang G."/>
        </authorList>
    </citation>
    <scope>NUCLEOTIDE SEQUENCE [LARGE SCALE GENOMIC DNA]</scope>
    <source>
        <strain evidence="2">MS0001</strain>
        <tissue evidence="2">Whole body</tissue>
    </source>
</reference>
<evidence type="ECO:0000313" key="2">
    <source>
        <dbReference type="EMBL" id="KYM94380.1"/>
    </source>
</evidence>
<dbReference type="SMART" id="SM00708">
    <property type="entry name" value="PhBP"/>
    <property type="match status" value="1"/>
</dbReference>
<organism evidence="2 3">
    <name type="scientific">Cyphomyrmex costatus</name>
    <dbReference type="NCBI Taxonomy" id="456900"/>
    <lineage>
        <taxon>Eukaryota</taxon>
        <taxon>Metazoa</taxon>
        <taxon>Ecdysozoa</taxon>
        <taxon>Arthropoda</taxon>
        <taxon>Hexapoda</taxon>
        <taxon>Insecta</taxon>
        <taxon>Pterygota</taxon>
        <taxon>Neoptera</taxon>
        <taxon>Endopterygota</taxon>
        <taxon>Hymenoptera</taxon>
        <taxon>Apocrita</taxon>
        <taxon>Aculeata</taxon>
        <taxon>Formicoidea</taxon>
        <taxon>Formicidae</taxon>
        <taxon>Myrmicinae</taxon>
        <taxon>Cyphomyrmex</taxon>
    </lineage>
</organism>
<gene>
    <name evidence="2" type="ORF">ALC62_14995</name>
</gene>
<keyword evidence="3" id="KW-1185">Reference proteome</keyword>
<dbReference type="SUPFAM" id="SSF47565">
    <property type="entry name" value="Insect pheromone/odorant-binding proteins"/>
    <property type="match status" value="1"/>
</dbReference>
<dbReference type="PANTHER" id="PTHR21364">
    <property type="entry name" value="GENERAL ODORANT-BINDING PROTEIN 19A"/>
    <property type="match status" value="1"/>
</dbReference>
<dbReference type="InterPro" id="IPR036728">
    <property type="entry name" value="PBP_GOBP_sf"/>
</dbReference>